<proteinExistence type="predicted"/>
<organism evidence="1">
    <name type="scientific">Arundo donax</name>
    <name type="common">Giant reed</name>
    <name type="synonym">Donax arundinaceus</name>
    <dbReference type="NCBI Taxonomy" id="35708"/>
    <lineage>
        <taxon>Eukaryota</taxon>
        <taxon>Viridiplantae</taxon>
        <taxon>Streptophyta</taxon>
        <taxon>Embryophyta</taxon>
        <taxon>Tracheophyta</taxon>
        <taxon>Spermatophyta</taxon>
        <taxon>Magnoliopsida</taxon>
        <taxon>Liliopsida</taxon>
        <taxon>Poales</taxon>
        <taxon>Poaceae</taxon>
        <taxon>PACMAD clade</taxon>
        <taxon>Arundinoideae</taxon>
        <taxon>Arundineae</taxon>
        <taxon>Arundo</taxon>
    </lineage>
</organism>
<accession>A0A0A9BW93</accession>
<dbReference type="AlphaFoldDB" id="A0A0A9BW93"/>
<evidence type="ECO:0000313" key="1">
    <source>
        <dbReference type="EMBL" id="JAD68324.1"/>
    </source>
</evidence>
<sequence length="17" mass="1620">MGGNCQGDRKVGVAGGN</sequence>
<protein>
    <submittedName>
        <fullName evidence="1">Uncharacterized protein</fullName>
    </submittedName>
</protein>
<reference evidence="1" key="2">
    <citation type="journal article" date="2015" name="Data Brief">
        <title>Shoot transcriptome of the giant reed, Arundo donax.</title>
        <authorList>
            <person name="Barrero R.A."/>
            <person name="Guerrero F.D."/>
            <person name="Moolhuijzen P."/>
            <person name="Goolsby J.A."/>
            <person name="Tidwell J."/>
            <person name="Bellgard S.E."/>
            <person name="Bellgard M.I."/>
        </authorList>
    </citation>
    <scope>NUCLEOTIDE SEQUENCE</scope>
    <source>
        <tissue evidence="1">Shoot tissue taken approximately 20 cm above the soil surface</tissue>
    </source>
</reference>
<name>A0A0A9BW93_ARUDO</name>
<dbReference type="EMBL" id="GBRH01229571">
    <property type="protein sequence ID" value="JAD68324.1"/>
    <property type="molecule type" value="Transcribed_RNA"/>
</dbReference>
<reference evidence="1" key="1">
    <citation type="submission" date="2014-09" db="EMBL/GenBank/DDBJ databases">
        <authorList>
            <person name="Magalhaes I.L.F."/>
            <person name="Oliveira U."/>
            <person name="Santos F.R."/>
            <person name="Vidigal T.H.D.A."/>
            <person name="Brescovit A.D."/>
            <person name="Santos A.J."/>
        </authorList>
    </citation>
    <scope>NUCLEOTIDE SEQUENCE</scope>
    <source>
        <tissue evidence="1">Shoot tissue taken approximately 20 cm above the soil surface</tissue>
    </source>
</reference>